<comment type="caution">
    <text evidence="1">The sequence shown here is derived from an EMBL/GenBank/DDBJ whole genome shotgun (WGS) entry which is preliminary data.</text>
</comment>
<dbReference type="InterPro" id="IPR029069">
    <property type="entry name" value="HotDog_dom_sf"/>
</dbReference>
<gene>
    <name evidence="1" type="ORF">E6Q80_22135</name>
</gene>
<name>A0A5C7S4X0_THASP</name>
<dbReference type="SUPFAM" id="SSF54637">
    <property type="entry name" value="Thioesterase/thiol ester dehydrase-isomerase"/>
    <property type="match status" value="1"/>
</dbReference>
<dbReference type="RefSeq" id="WP_138860751.1">
    <property type="nucleotide sequence ID" value="NZ_SSFD01000380.1"/>
</dbReference>
<dbReference type="AlphaFoldDB" id="A0A5C7S4X0"/>
<protein>
    <submittedName>
        <fullName evidence="1">Thioesterase</fullName>
    </submittedName>
</protein>
<proteinExistence type="predicted"/>
<organism evidence="1 2">
    <name type="scientific">Thauera aminoaromatica</name>
    <dbReference type="NCBI Taxonomy" id="164330"/>
    <lineage>
        <taxon>Bacteria</taxon>
        <taxon>Pseudomonadati</taxon>
        <taxon>Pseudomonadota</taxon>
        <taxon>Betaproteobacteria</taxon>
        <taxon>Rhodocyclales</taxon>
        <taxon>Zoogloeaceae</taxon>
        <taxon>Thauera</taxon>
    </lineage>
</organism>
<accession>A0A5C7S4X0</accession>
<dbReference type="Proteomes" id="UP000321192">
    <property type="component" value="Unassembled WGS sequence"/>
</dbReference>
<evidence type="ECO:0000313" key="2">
    <source>
        <dbReference type="Proteomes" id="UP000321192"/>
    </source>
</evidence>
<dbReference type="Pfam" id="PF13279">
    <property type="entry name" value="4HBT_2"/>
    <property type="match status" value="1"/>
</dbReference>
<sequence length="142" mass="15968">MARIRIELPERFTFSTDIPLLVSHINYGNHLDNAQLLGIVSEARVRFLKSMGYSELDIEGLGIIVADAALQYRSEAFHGETMRVEMGAADFHEHGCDLVWRMAEAASGREVARGKTGIVFFDYGERRKATVPEGFRRRLVPA</sequence>
<dbReference type="Gene3D" id="3.10.129.10">
    <property type="entry name" value="Hotdog Thioesterase"/>
    <property type="match status" value="1"/>
</dbReference>
<reference evidence="1 2" key="1">
    <citation type="submission" date="2018-09" db="EMBL/GenBank/DDBJ databases">
        <title>Metagenome Assembled Genomes from an Advanced Water Purification Facility.</title>
        <authorList>
            <person name="Stamps B.W."/>
            <person name="Spear J.R."/>
        </authorList>
    </citation>
    <scope>NUCLEOTIDE SEQUENCE [LARGE SCALE GENOMIC DNA]</scope>
    <source>
        <strain evidence="1">Bin_27_1</strain>
    </source>
</reference>
<dbReference type="CDD" id="cd00586">
    <property type="entry name" value="4HBT"/>
    <property type="match status" value="1"/>
</dbReference>
<dbReference type="EMBL" id="SSFD01000380">
    <property type="protein sequence ID" value="TXH78670.1"/>
    <property type="molecule type" value="Genomic_DNA"/>
</dbReference>
<evidence type="ECO:0000313" key="1">
    <source>
        <dbReference type="EMBL" id="TXH78670.1"/>
    </source>
</evidence>